<sequence>MMEIILNMNLMLLVEDNLNILQIYSFLKSQQMSTQSKALMNKNKNFNLFSSGKRMNTIKYIEHLLNFQKKIFYIHLQKVKIKRFQVDFLFNKIKAIKMEKRAKVKQLIQQLLENMINLINIQECCMITIRQQKELLSSLKTIKNHIAYTHLITEQENI</sequence>
<evidence type="ECO:0000313" key="1">
    <source>
        <dbReference type="EMBL" id="EWS72810.1"/>
    </source>
</evidence>
<dbReference type="RefSeq" id="XP_012654636.1">
    <property type="nucleotide sequence ID" value="XM_012799182.1"/>
</dbReference>
<evidence type="ECO:0000313" key="2">
    <source>
        <dbReference type="Proteomes" id="UP000009168"/>
    </source>
</evidence>
<organism evidence="1 2">
    <name type="scientific">Tetrahymena thermophila (strain SB210)</name>
    <dbReference type="NCBI Taxonomy" id="312017"/>
    <lineage>
        <taxon>Eukaryota</taxon>
        <taxon>Sar</taxon>
        <taxon>Alveolata</taxon>
        <taxon>Ciliophora</taxon>
        <taxon>Intramacronucleata</taxon>
        <taxon>Oligohymenophorea</taxon>
        <taxon>Hymenostomatida</taxon>
        <taxon>Tetrahymenina</taxon>
        <taxon>Tetrahymenidae</taxon>
        <taxon>Tetrahymena</taxon>
    </lineage>
</organism>
<dbReference type="AlphaFoldDB" id="W7X0Y6"/>
<dbReference type="EMBL" id="GG662556">
    <property type="protein sequence ID" value="EWS72810.1"/>
    <property type="molecule type" value="Genomic_DNA"/>
</dbReference>
<gene>
    <name evidence="1" type="ORF">TTHERM_000564149</name>
</gene>
<dbReference type="KEGG" id="tet:TTHERM_000564149"/>
<accession>W7X0Y6</accession>
<proteinExistence type="predicted"/>
<keyword evidence="2" id="KW-1185">Reference proteome</keyword>
<dbReference type="InParanoid" id="W7X0Y6"/>
<protein>
    <submittedName>
        <fullName evidence="1">Uncharacterized protein</fullName>
    </submittedName>
</protein>
<reference evidence="2" key="1">
    <citation type="journal article" date="2006" name="PLoS Biol.">
        <title>Macronuclear genome sequence of the ciliate Tetrahymena thermophila, a model eukaryote.</title>
        <authorList>
            <person name="Eisen J.A."/>
            <person name="Coyne R.S."/>
            <person name="Wu M."/>
            <person name="Wu D."/>
            <person name="Thiagarajan M."/>
            <person name="Wortman J.R."/>
            <person name="Badger J.H."/>
            <person name="Ren Q."/>
            <person name="Amedeo P."/>
            <person name="Jones K.M."/>
            <person name="Tallon L.J."/>
            <person name="Delcher A.L."/>
            <person name="Salzberg S.L."/>
            <person name="Silva J.C."/>
            <person name="Haas B.J."/>
            <person name="Majoros W.H."/>
            <person name="Farzad M."/>
            <person name="Carlton J.M."/>
            <person name="Smith R.K. Jr."/>
            <person name="Garg J."/>
            <person name="Pearlman R.E."/>
            <person name="Karrer K.M."/>
            <person name="Sun L."/>
            <person name="Manning G."/>
            <person name="Elde N.C."/>
            <person name="Turkewitz A.P."/>
            <person name="Asai D.J."/>
            <person name="Wilkes D.E."/>
            <person name="Wang Y."/>
            <person name="Cai H."/>
            <person name="Collins K."/>
            <person name="Stewart B.A."/>
            <person name="Lee S.R."/>
            <person name="Wilamowska K."/>
            <person name="Weinberg Z."/>
            <person name="Ruzzo W.L."/>
            <person name="Wloga D."/>
            <person name="Gaertig J."/>
            <person name="Frankel J."/>
            <person name="Tsao C.-C."/>
            <person name="Gorovsky M.A."/>
            <person name="Keeling P.J."/>
            <person name="Waller R.F."/>
            <person name="Patron N.J."/>
            <person name="Cherry J.M."/>
            <person name="Stover N.A."/>
            <person name="Krieger C.J."/>
            <person name="del Toro C."/>
            <person name="Ryder H.F."/>
            <person name="Williamson S.C."/>
            <person name="Barbeau R.A."/>
            <person name="Hamilton E.P."/>
            <person name="Orias E."/>
        </authorList>
    </citation>
    <scope>NUCLEOTIDE SEQUENCE [LARGE SCALE GENOMIC DNA]</scope>
    <source>
        <strain evidence="2">SB210</strain>
    </source>
</reference>
<dbReference type="Proteomes" id="UP000009168">
    <property type="component" value="Unassembled WGS sequence"/>
</dbReference>
<dbReference type="GeneID" id="24439591"/>
<name>W7X0Y6_TETTS</name>